<sequence>MVSYLISNVRIFDGLELYDRPHAVHIADGKIQFALSISYVHVFRGVEEAKTALQFGVTTLLDMHNVPANAKYMKELSKSSSELPQIYGAFYAATIANGWPRAIVRHTTDDPVLLASLVDYPELSTPESARAFVAANRKEGADFIKLMQETVIAEARRYGLQTFAHATSLRETMLVLEAGVSALAHQFFDKPHDDALVQAYKKSNAFLVPTLVAISSMMGMETTKTWIDSRALDARLPSQLRQVMCECMSIAQPTCRADYAYETIKKLKSEGIDIVCGTDSGPNIHGTAAGPALHLELQLYVTKCGFSPVEALRTATGVSANRLGLNDRGRILPGRRGDCLLVKGNPCKDIDDTFNISHVWKEGVLCKSQDEDN</sequence>
<dbReference type="EMBL" id="ML993579">
    <property type="protein sequence ID" value="KAF2173946.1"/>
    <property type="molecule type" value="Genomic_DNA"/>
</dbReference>
<dbReference type="Gene3D" id="3.40.50.10910">
    <property type="entry name" value="Amidohydrolase"/>
    <property type="match status" value="1"/>
</dbReference>
<gene>
    <name evidence="2" type="ORF">M409DRAFT_62152</name>
</gene>
<dbReference type="Gene3D" id="2.30.40.10">
    <property type="entry name" value="Urease, subunit C, domain 1"/>
    <property type="match status" value="1"/>
</dbReference>
<dbReference type="SUPFAM" id="SSF51556">
    <property type="entry name" value="Metallo-dependent hydrolases"/>
    <property type="match status" value="1"/>
</dbReference>
<dbReference type="InterPro" id="IPR032466">
    <property type="entry name" value="Metal_Hydrolase"/>
</dbReference>
<dbReference type="GeneID" id="54568314"/>
<accession>A0A6A6D8H5</accession>
<dbReference type="Pfam" id="PF01979">
    <property type="entry name" value="Amidohydro_1"/>
    <property type="match status" value="1"/>
</dbReference>
<dbReference type="InterPro" id="IPR051781">
    <property type="entry name" value="Metallo-dep_Hydrolase"/>
</dbReference>
<proteinExistence type="predicted"/>
<dbReference type="Proteomes" id="UP000799537">
    <property type="component" value="Unassembled WGS sequence"/>
</dbReference>
<evidence type="ECO:0000259" key="1">
    <source>
        <dbReference type="Pfam" id="PF01979"/>
    </source>
</evidence>
<dbReference type="PANTHER" id="PTHR43135:SF3">
    <property type="entry name" value="ALPHA-D-RIBOSE 1-METHYLPHOSPHONATE 5-TRIPHOSPHATE DIPHOSPHATASE"/>
    <property type="match status" value="1"/>
</dbReference>
<dbReference type="GO" id="GO:0016810">
    <property type="term" value="F:hydrolase activity, acting on carbon-nitrogen (but not peptide) bonds"/>
    <property type="evidence" value="ECO:0007669"/>
    <property type="project" value="InterPro"/>
</dbReference>
<dbReference type="Gene3D" id="3.30.110.90">
    <property type="entry name" value="Amidohydrolase"/>
    <property type="match status" value="1"/>
</dbReference>
<dbReference type="AlphaFoldDB" id="A0A6A6D8H5"/>
<dbReference type="Gene3D" id="1.20.58.520">
    <property type="entry name" value="Amidohydrolase"/>
    <property type="match status" value="1"/>
</dbReference>
<dbReference type="InterPro" id="IPR011059">
    <property type="entry name" value="Metal-dep_hydrolase_composite"/>
</dbReference>
<name>A0A6A6D8H5_ZASCE</name>
<protein>
    <recommendedName>
        <fullName evidence="1">Amidohydrolase-related domain-containing protein</fullName>
    </recommendedName>
</protein>
<dbReference type="InterPro" id="IPR006680">
    <property type="entry name" value="Amidohydro-rel"/>
</dbReference>
<feature type="domain" description="Amidohydrolase-related" evidence="1">
    <location>
        <begin position="49"/>
        <end position="364"/>
    </location>
</feature>
<dbReference type="RefSeq" id="XP_033674835.1">
    <property type="nucleotide sequence ID" value="XM_033815042.1"/>
</dbReference>
<dbReference type="PANTHER" id="PTHR43135">
    <property type="entry name" value="ALPHA-D-RIBOSE 1-METHYLPHOSPHONATE 5-TRIPHOSPHATE DIPHOSPHATASE"/>
    <property type="match status" value="1"/>
</dbReference>
<keyword evidence="3" id="KW-1185">Reference proteome</keyword>
<evidence type="ECO:0000313" key="2">
    <source>
        <dbReference type="EMBL" id="KAF2173946.1"/>
    </source>
</evidence>
<dbReference type="OrthoDB" id="5595695at2759"/>
<reference evidence="2" key="1">
    <citation type="journal article" date="2020" name="Stud. Mycol.">
        <title>101 Dothideomycetes genomes: a test case for predicting lifestyles and emergence of pathogens.</title>
        <authorList>
            <person name="Haridas S."/>
            <person name="Albert R."/>
            <person name="Binder M."/>
            <person name="Bloem J."/>
            <person name="Labutti K."/>
            <person name="Salamov A."/>
            <person name="Andreopoulos B."/>
            <person name="Baker S."/>
            <person name="Barry K."/>
            <person name="Bills G."/>
            <person name="Bluhm B."/>
            <person name="Cannon C."/>
            <person name="Castanera R."/>
            <person name="Culley D."/>
            <person name="Daum C."/>
            <person name="Ezra D."/>
            <person name="Gonzalez J."/>
            <person name="Henrissat B."/>
            <person name="Kuo A."/>
            <person name="Liang C."/>
            <person name="Lipzen A."/>
            <person name="Lutzoni F."/>
            <person name="Magnuson J."/>
            <person name="Mondo S."/>
            <person name="Nolan M."/>
            <person name="Ohm R."/>
            <person name="Pangilinan J."/>
            <person name="Park H.-J."/>
            <person name="Ramirez L."/>
            <person name="Alfaro M."/>
            <person name="Sun H."/>
            <person name="Tritt A."/>
            <person name="Yoshinaga Y."/>
            <person name="Zwiers L.-H."/>
            <person name="Turgeon B."/>
            <person name="Goodwin S."/>
            <person name="Spatafora J."/>
            <person name="Crous P."/>
            <person name="Grigoriev I."/>
        </authorList>
    </citation>
    <scope>NUCLEOTIDE SEQUENCE</scope>
    <source>
        <strain evidence="2">ATCC 36951</strain>
    </source>
</reference>
<organism evidence="2 3">
    <name type="scientific">Zasmidium cellare ATCC 36951</name>
    <dbReference type="NCBI Taxonomy" id="1080233"/>
    <lineage>
        <taxon>Eukaryota</taxon>
        <taxon>Fungi</taxon>
        <taxon>Dikarya</taxon>
        <taxon>Ascomycota</taxon>
        <taxon>Pezizomycotina</taxon>
        <taxon>Dothideomycetes</taxon>
        <taxon>Dothideomycetidae</taxon>
        <taxon>Mycosphaerellales</taxon>
        <taxon>Mycosphaerellaceae</taxon>
        <taxon>Zasmidium</taxon>
    </lineage>
</organism>
<evidence type="ECO:0000313" key="3">
    <source>
        <dbReference type="Proteomes" id="UP000799537"/>
    </source>
</evidence>